<protein>
    <submittedName>
        <fullName evidence="1">Uncharacterized protein</fullName>
    </submittedName>
</protein>
<comment type="caution">
    <text evidence="1">The sequence shown here is derived from an EMBL/GenBank/DDBJ whole genome shotgun (WGS) entry which is preliminary data.</text>
</comment>
<name>A0ABR8DL84_9NOSO</name>
<accession>A0ABR8DL84</accession>
<proteinExistence type="predicted"/>
<dbReference type="RefSeq" id="WP_190940078.1">
    <property type="nucleotide sequence ID" value="NZ_JACJSI010000010.1"/>
</dbReference>
<evidence type="ECO:0000313" key="2">
    <source>
        <dbReference type="Proteomes" id="UP000623440"/>
    </source>
</evidence>
<evidence type="ECO:0000313" key="1">
    <source>
        <dbReference type="EMBL" id="MBD2529482.1"/>
    </source>
</evidence>
<keyword evidence="2" id="KW-1185">Reference proteome</keyword>
<sequence length="70" mass="8033">MMTKDIICLFKESKADYEGIVNLVAEYYPTLNIKIINKSDEIQLWQTSIFSKNSLWSKTKGSLNGNLNKC</sequence>
<dbReference type="EMBL" id="JACJSI010000010">
    <property type="protein sequence ID" value="MBD2529482.1"/>
    <property type="molecule type" value="Genomic_DNA"/>
</dbReference>
<reference evidence="1 2" key="1">
    <citation type="journal article" date="2020" name="ISME J.">
        <title>Comparative genomics reveals insights into cyanobacterial evolution and habitat adaptation.</title>
        <authorList>
            <person name="Chen M.Y."/>
            <person name="Teng W.K."/>
            <person name="Zhao L."/>
            <person name="Hu C.X."/>
            <person name="Zhou Y.K."/>
            <person name="Han B.P."/>
            <person name="Song L.R."/>
            <person name="Shu W.S."/>
        </authorList>
    </citation>
    <scope>NUCLEOTIDE SEQUENCE [LARGE SCALE GENOMIC DNA]</scope>
    <source>
        <strain evidence="1 2">FACHB-838</strain>
    </source>
</reference>
<gene>
    <name evidence="1" type="ORF">H6G97_07815</name>
</gene>
<dbReference type="Proteomes" id="UP000623440">
    <property type="component" value="Unassembled WGS sequence"/>
</dbReference>
<organism evidence="1 2">
    <name type="scientific">Nostoc flagelliforme FACHB-838</name>
    <dbReference type="NCBI Taxonomy" id="2692904"/>
    <lineage>
        <taxon>Bacteria</taxon>
        <taxon>Bacillati</taxon>
        <taxon>Cyanobacteriota</taxon>
        <taxon>Cyanophyceae</taxon>
        <taxon>Nostocales</taxon>
        <taxon>Nostocaceae</taxon>
        <taxon>Nostoc</taxon>
    </lineage>
</organism>